<accession>A0A2S0VPR4</accession>
<dbReference type="OrthoDB" id="9800843at2"/>
<name>A0A2S0VPR4_9ALTE</name>
<dbReference type="AlphaFoldDB" id="A0A2S0VPR4"/>
<evidence type="ECO:0000313" key="1">
    <source>
        <dbReference type="EMBL" id="AWB66189.1"/>
    </source>
</evidence>
<sequence>MAAFNYTVYQACERTGGAKGVKSGMPFHSEKNDRQWLGAGYYFWKEDVDLAHTWGEKSVKGTDYAITEHELNFDENELLDLIGSPLDIKCFIELIDDWKTYTNKTFGNHGKKATVSKIIQYFKRLDAFPWKGVAACHDTTISDAGGRHKFIDLNRARESIALNRFQQICLYEGNEEHIERSKIVFPKDWQ</sequence>
<dbReference type="EMBL" id="CP026604">
    <property type="protein sequence ID" value="AWB66189.1"/>
    <property type="molecule type" value="Genomic_DNA"/>
</dbReference>
<reference evidence="1 2" key="1">
    <citation type="submission" date="2018-01" db="EMBL/GenBank/DDBJ databases">
        <title>Genome sequence of a Cantenovulum-like bacteria.</title>
        <authorList>
            <person name="Tan W.R."/>
            <person name="Lau N.-S."/>
            <person name="Go F."/>
            <person name="Amirul A.-A.A."/>
        </authorList>
    </citation>
    <scope>NUCLEOTIDE SEQUENCE [LARGE SCALE GENOMIC DNA]</scope>
    <source>
        <strain evidence="1 2">CCB-QB4</strain>
    </source>
</reference>
<dbReference type="Proteomes" id="UP000244441">
    <property type="component" value="Chromosome"/>
</dbReference>
<dbReference type="KEGG" id="cate:C2869_06955"/>
<evidence type="ECO:0000313" key="2">
    <source>
        <dbReference type="Proteomes" id="UP000244441"/>
    </source>
</evidence>
<gene>
    <name evidence="1" type="ORF">C2869_06955</name>
</gene>
<evidence type="ECO:0008006" key="3">
    <source>
        <dbReference type="Google" id="ProtNLM"/>
    </source>
</evidence>
<proteinExistence type="predicted"/>
<keyword evidence="2" id="KW-1185">Reference proteome</keyword>
<organism evidence="1 2">
    <name type="scientific">Saccharobesus litoralis</name>
    <dbReference type="NCBI Taxonomy" id="2172099"/>
    <lineage>
        <taxon>Bacteria</taxon>
        <taxon>Pseudomonadati</taxon>
        <taxon>Pseudomonadota</taxon>
        <taxon>Gammaproteobacteria</taxon>
        <taxon>Alteromonadales</taxon>
        <taxon>Alteromonadaceae</taxon>
        <taxon>Saccharobesus</taxon>
    </lineage>
</organism>
<protein>
    <recommendedName>
        <fullName evidence="3">DUF3990 domain-containing protein</fullName>
    </recommendedName>
</protein>
<dbReference type="RefSeq" id="WP_108602261.1">
    <property type="nucleotide sequence ID" value="NZ_CP026604.1"/>
</dbReference>